<evidence type="ECO:0000313" key="2">
    <source>
        <dbReference type="Proteomes" id="UP001326715"/>
    </source>
</evidence>
<proteinExistence type="predicted"/>
<dbReference type="EMBL" id="CP140154">
    <property type="protein sequence ID" value="WQG91146.1"/>
    <property type="molecule type" value="Genomic_DNA"/>
</dbReference>
<dbReference type="RefSeq" id="WP_072358083.1">
    <property type="nucleotide sequence ID" value="NZ_CP139972.1"/>
</dbReference>
<gene>
    <name evidence="1" type="ORF">SR876_06520</name>
</gene>
<name>A0ABZ0XKF7_9BACT</name>
<protein>
    <recommendedName>
        <fullName evidence="3">HlyD family secretion protein</fullName>
    </recommendedName>
</protein>
<evidence type="ECO:0000313" key="1">
    <source>
        <dbReference type="EMBL" id="WQG91146.1"/>
    </source>
</evidence>
<reference evidence="1 2" key="1">
    <citation type="submission" date="2023-11" db="EMBL/GenBank/DDBJ databases">
        <title>MicrobeMod: A computational toolkit for identifying prokaryotic methylation and restriction-modification with nanopore sequencing.</title>
        <authorList>
            <person name="Crits-Christoph A."/>
            <person name="Kang S.C."/>
            <person name="Lee H."/>
            <person name="Ostrov N."/>
        </authorList>
    </citation>
    <scope>NUCLEOTIDE SEQUENCE [LARGE SCALE GENOMIC DNA]</scope>
    <source>
        <strain evidence="1 2">ATCC 23090</strain>
    </source>
</reference>
<dbReference type="Proteomes" id="UP001326715">
    <property type="component" value="Chromosome"/>
</dbReference>
<keyword evidence="2" id="KW-1185">Reference proteome</keyword>
<evidence type="ECO:0008006" key="3">
    <source>
        <dbReference type="Google" id="ProtNLM"/>
    </source>
</evidence>
<sequence length="79" mass="9194">MNTIAGHLNELKSRIADWENRYLLRFPIAGKVQYLEFWADEQYVQLGTPVFSVVPKENHILGRCICLRQGRGRCMGEKQ</sequence>
<organism evidence="1 2">
    <name type="scientific">Chitinophaga sancti</name>
    <dbReference type="NCBI Taxonomy" id="1004"/>
    <lineage>
        <taxon>Bacteria</taxon>
        <taxon>Pseudomonadati</taxon>
        <taxon>Bacteroidota</taxon>
        <taxon>Chitinophagia</taxon>
        <taxon>Chitinophagales</taxon>
        <taxon>Chitinophagaceae</taxon>
        <taxon>Chitinophaga</taxon>
    </lineage>
</organism>
<accession>A0ABZ0XKF7</accession>